<evidence type="ECO:0000313" key="2">
    <source>
        <dbReference type="Proteomes" id="UP001601976"/>
    </source>
</evidence>
<accession>A0ABW6RNN8</accession>
<protein>
    <submittedName>
        <fullName evidence="1">Uncharacterized protein</fullName>
    </submittedName>
</protein>
<organism evidence="1 2">
    <name type="scientific">Streptomyces flavidovirens</name>
    <dbReference type="NCBI Taxonomy" id="67298"/>
    <lineage>
        <taxon>Bacteria</taxon>
        <taxon>Bacillati</taxon>
        <taxon>Actinomycetota</taxon>
        <taxon>Actinomycetes</taxon>
        <taxon>Kitasatosporales</taxon>
        <taxon>Streptomycetaceae</taxon>
        <taxon>Streptomyces</taxon>
    </lineage>
</organism>
<name>A0ABW6RNN8_9ACTN</name>
<dbReference type="Proteomes" id="UP001601976">
    <property type="component" value="Unassembled WGS sequence"/>
</dbReference>
<sequence length="85" mass="9109">MNASPGRPGCTGWLRVVQVRGDGSLQVGHQQRKLVLRVGGGAESTQDEDRVPDGFHALAAYVTDVEPSALGRTRGGNRSTPIRRE</sequence>
<comment type="caution">
    <text evidence="1">The sequence shown here is derived from an EMBL/GenBank/DDBJ whole genome shotgun (WGS) entry which is preliminary data.</text>
</comment>
<keyword evidence="2" id="KW-1185">Reference proteome</keyword>
<evidence type="ECO:0000313" key="1">
    <source>
        <dbReference type="EMBL" id="MFF3343160.1"/>
    </source>
</evidence>
<reference evidence="1 2" key="1">
    <citation type="submission" date="2024-10" db="EMBL/GenBank/DDBJ databases">
        <title>The Natural Products Discovery Center: Release of the First 8490 Sequenced Strains for Exploring Actinobacteria Biosynthetic Diversity.</title>
        <authorList>
            <person name="Kalkreuter E."/>
            <person name="Kautsar S.A."/>
            <person name="Yang D."/>
            <person name="Bader C.D."/>
            <person name="Teijaro C.N."/>
            <person name="Fluegel L."/>
            <person name="Davis C.M."/>
            <person name="Simpson J.R."/>
            <person name="Lauterbach L."/>
            <person name="Steele A.D."/>
            <person name="Gui C."/>
            <person name="Meng S."/>
            <person name="Li G."/>
            <person name="Viehrig K."/>
            <person name="Ye F."/>
            <person name="Su P."/>
            <person name="Kiefer A.F."/>
            <person name="Nichols A."/>
            <person name="Cepeda A.J."/>
            <person name="Yan W."/>
            <person name="Fan B."/>
            <person name="Jiang Y."/>
            <person name="Adhikari A."/>
            <person name="Zheng C.-J."/>
            <person name="Schuster L."/>
            <person name="Cowan T.M."/>
            <person name="Smanski M.J."/>
            <person name="Chevrette M.G."/>
            <person name="De Carvalho L.P.S."/>
            <person name="Shen B."/>
        </authorList>
    </citation>
    <scope>NUCLEOTIDE SEQUENCE [LARGE SCALE GENOMIC DNA]</scope>
    <source>
        <strain evidence="1 2">NPDC003029</strain>
    </source>
</reference>
<dbReference type="RefSeq" id="WP_387898933.1">
    <property type="nucleotide sequence ID" value="NZ_JBIAPK010000013.1"/>
</dbReference>
<gene>
    <name evidence="1" type="ORF">ACFYWW_31405</name>
</gene>
<dbReference type="EMBL" id="JBIAPK010000013">
    <property type="protein sequence ID" value="MFF3343160.1"/>
    <property type="molecule type" value="Genomic_DNA"/>
</dbReference>
<proteinExistence type="predicted"/>